<proteinExistence type="predicted"/>
<dbReference type="Proteomes" id="UP000284676">
    <property type="component" value="Unassembled WGS sequence"/>
</dbReference>
<dbReference type="AlphaFoldDB" id="A0A414Q2J7"/>
<accession>A0A414Q2J7</accession>
<protein>
    <submittedName>
        <fullName evidence="3">Baseplate J protein</fullName>
    </submittedName>
</protein>
<name>A0A414Q2J7_FUSMR</name>
<feature type="domain" description="Baseplate J-like central" evidence="2">
    <location>
        <begin position="196"/>
        <end position="270"/>
    </location>
</feature>
<evidence type="ECO:0000313" key="3">
    <source>
        <dbReference type="EMBL" id="RHF75021.1"/>
    </source>
</evidence>
<dbReference type="Pfam" id="PF26078">
    <property type="entry name" value="Baseplate_J_M"/>
    <property type="match status" value="1"/>
</dbReference>
<dbReference type="InterPro" id="IPR014507">
    <property type="entry name" value="Baseplate_assembly_J_pred"/>
</dbReference>
<evidence type="ECO:0000259" key="1">
    <source>
        <dbReference type="Pfam" id="PF04865"/>
    </source>
</evidence>
<dbReference type="InterPro" id="IPR058531">
    <property type="entry name" value="Baseplate_J_M"/>
</dbReference>
<reference evidence="3 4" key="1">
    <citation type="submission" date="2018-08" db="EMBL/GenBank/DDBJ databases">
        <title>A genome reference for cultivated species of the human gut microbiota.</title>
        <authorList>
            <person name="Zou Y."/>
            <person name="Xue W."/>
            <person name="Luo G."/>
        </authorList>
    </citation>
    <scope>NUCLEOTIDE SEQUENCE [LARGE SCALE GENOMIC DNA]</scope>
    <source>
        <strain evidence="3 4">AM25-1</strain>
    </source>
</reference>
<comment type="caution">
    <text evidence="3">The sequence shown here is derived from an EMBL/GenBank/DDBJ whole genome shotgun (WGS) entry which is preliminary data.</text>
</comment>
<dbReference type="Pfam" id="PF04865">
    <property type="entry name" value="Baseplate_J"/>
    <property type="match status" value="1"/>
</dbReference>
<gene>
    <name evidence="3" type="ORF">DW663_01120</name>
</gene>
<dbReference type="PIRSF" id="PIRSF020481">
    <property type="entry name" value="BAP"/>
    <property type="match status" value="1"/>
</dbReference>
<dbReference type="RefSeq" id="WP_118233895.1">
    <property type="nucleotide sequence ID" value="NZ_QRHL01000001.1"/>
</dbReference>
<dbReference type="InterPro" id="IPR006949">
    <property type="entry name" value="Barrel_Baseplate_J-like"/>
</dbReference>
<dbReference type="InterPro" id="IPR052726">
    <property type="entry name" value="Phage_Baseplate_Hub"/>
</dbReference>
<feature type="domain" description="Baseplate protein J-like barrel" evidence="1">
    <location>
        <begin position="101"/>
        <end position="174"/>
    </location>
</feature>
<sequence>MIKFIDENINNIEIALKEGYEEIMGVTIKDGDPINDFIGWVTYIFTIVKNDINYTGRMNLLRYSENEYLEALGELVGVERIQEKGAKATVKYTFSKIFPDIITIPKGHKVAAGNLYFEADESIELKIGEREVSGTVTCLTPGIIGNDLQVGEINTVVDDIPFLLLVTNTSISNGGVNQESDENLRVRIQLRPTAFSTAGPIAAYKYYVLTAHQDIIDVHIYTPEETPGIVKVIPLLKNGTIPERDILEIVEKTLQDESVRPFTDKVEVLAPNSIPYNINFKWWLSKESDVTIVTRNVNNAVAEYKTWQKEKLGRDINPNKLVQLLITAGAKRVEIIEPIFTKLDKTKIAQETSSITISYQGVEDE</sequence>
<dbReference type="PANTHER" id="PTHR35862:SF1">
    <property type="entry name" value="FELS-2 PROPHAGE PROTEIN"/>
    <property type="match status" value="1"/>
</dbReference>
<evidence type="ECO:0000313" key="4">
    <source>
        <dbReference type="Proteomes" id="UP000284676"/>
    </source>
</evidence>
<dbReference type="EMBL" id="QRHL01000001">
    <property type="protein sequence ID" value="RHF75021.1"/>
    <property type="molecule type" value="Genomic_DNA"/>
</dbReference>
<organism evidence="3 4">
    <name type="scientific">Fusobacterium mortiferum</name>
    <dbReference type="NCBI Taxonomy" id="850"/>
    <lineage>
        <taxon>Bacteria</taxon>
        <taxon>Fusobacteriati</taxon>
        <taxon>Fusobacteriota</taxon>
        <taxon>Fusobacteriia</taxon>
        <taxon>Fusobacteriales</taxon>
        <taxon>Fusobacteriaceae</taxon>
        <taxon>Fusobacterium</taxon>
    </lineage>
</organism>
<dbReference type="PANTHER" id="PTHR35862">
    <property type="entry name" value="FELS-2 PROPHAGE PROTEIN"/>
    <property type="match status" value="1"/>
</dbReference>
<evidence type="ECO:0000259" key="2">
    <source>
        <dbReference type="Pfam" id="PF26078"/>
    </source>
</evidence>